<evidence type="ECO:0000256" key="3">
    <source>
        <dbReference type="SAM" id="Phobius"/>
    </source>
</evidence>
<dbReference type="KEGG" id="mci:Mesci_5495"/>
<keyword evidence="3" id="KW-0472">Membrane</keyword>
<evidence type="ECO:0000256" key="1">
    <source>
        <dbReference type="ARBA" id="ARBA00022801"/>
    </source>
</evidence>
<dbReference type="GO" id="GO:0008829">
    <property type="term" value="F:dCTP deaminase activity"/>
    <property type="evidence" value="ECO:0007669"/>
    <property type="project" value="InterPro"/>
</dbReference>
<evidence type="ECO:0000313" key="5">
    <source>
        <dbReference type="Proteomes" id="UP000007471"/>
    </source>
</evidence>
<dbReference type="HOGENOM" id="CLU_097060_0_0_5"/>
<reference evidence="5" key="1">
    <citation type="submission" date="2011-01" db="EMBL/GenBank/DDBJ databases">
        <title>Complete sequence of chromosome of Mesorhizobium ciceri bv. biserrulae WSM1271.</title>
        <authorList>
            <person name="Lucas S."/>
            <person name="Copeland A."/>
            <person name="Lapidus A."/>
            <person name="Cheng J.-F."/>
            <person name="Goodwin L."/>
            <person name="Pitluck S."/>
            <person name="Teshima H."/>
            <person name="Detter J.C."/>
            <person name="Han C."/>
            <person name="Tapia R."/>
            <person name="Land M."/>
            <person name="Hauser L."/>
            <person name="Kyrpides N."/>
            <person name="Ivanova N."/>
            <person name="Nandasena K."/>
            <person name="Reeve W.G."/>
            <person name="Howieson J.G."/>
            <person name="O'Hara G."/>
            <person name="Tiwari R.P."/>
            <person name="Woyke T."/>
        </authorList>
    </citation>
    <scope>NUCLEOTIDE SEQUENCE [LARGE SCALE GENOMIC DNA]</scope>
    <source>
        <strain evidence="5">HAMBI 2942 / LMG 23838 / WSM1271</strain>
    </source>
</reference>
<protein>
    <submittedName>
        <fullName evidence="4">DeoxyUTP pyrophosphatase</fullName>
    </submittedName>
</protein>
<dbReference type="SUPFAM" id="SSF51283">
    <property type="entry name" value="dUTPase-like"/>
    <property type="match status" value="1"/>
</dbReference>
<dbReference type="InterPro" id="IPR011962">
    <property type="entry name" value="dCTP_deaminase"/>
</dbReference>
<gene>
    <name evidence="4" type="ordered locus">Mesci_5495</name>
</gene>
<dbReference type="InterPro" id="IPR033704">
    <property type="entry name" value="dUTPase_trimeric"/>
</dbReference>
<dbReference type="AlphaFoldDB" id="E8TEH7"/>
<dbReference type="GO" id="GO:0006229">
    <property type="term" value="P:dUTP biosynthetic process"/>
    <property type="evidence" value="ECO:0007669"/>
    <property type="project" value="InterPro"/>
</dbReference>
<dbReference type="OrthoDB" id="798159at2"/>
<dbReference type="Proteomes" id="UP000007471">
    <property type="component" value="Chromosome"/>
</dbReference>
<dbReference type="GeneID" id="90992825"/>
<keyword evidence="3" id="KW-0812">Transmembrane</keyword>
<dbReference type="EMBL" id="CP002447">
    <property type="protein sequence ID" value="ADV14592.1"/>
    <property type="molecule type" value="Genomic_DNA"/>
</dbReference>
<feature type="transmembrane region" description="Helical" evidence="3">
    <location>
        <begin position="188"/>
        <end position="215"/>
    </location>
</feature>
<dbReference type="PANTHER" id="PTHR42680:SF3">
    <property type="entry name" value="DCTP DEAMINASE"/>
    <property type="match status" value="1"/>
</dbReference>
<keyword evidence="3" id="KW-1133">Transmembrane helix</keyword>
<dbReference type="CDD" id="cd07557">
    <property type="entry name" value="trimeric_dUTPase"/>
    <property type="match status" value="1"/>
</dbReference>
<dbReference type="eggNOG" id="COG0717">
    <property type="taxonomic scope" value="Bacteria"/>
</dbReference>
<name>E8TEH7_MESCW</name>
<dbReference type="Gene3D" id="2.70.40.10">
    <property type="match status" value="1"/>
</dbReference>
<dbReference type="InterPro" id="IPR036157">
    <property type="entry name" value="dUTPase-like_sf"/>
</dbReference>
<dbReference type="PATRIC" id="fig|765698.3.peg.6030"/>
<keyword evidence="1" id="KW-0378">Hydrolase</keyword>
<evidence type="ECO:0000313" key="4">
    <source>
        <dbReference type="EMBL" id="ADV14592.1"/>
    </source>
</evidence>
<keyword evidence="2" id="KW-0546">Nucleotide metabolism</keyword>
<sequence>MFLSGKLIAEHGGGWIAPFAPQRVDCAAYTLRIGDEAFISPEGRDTRKPGLVQRLGHKAAIVIPPGQFAYLTTREFVTLPNDLLGFINMKSTLKNSGLVNVSGFHVDPGYKGKLLFAVFNAGPQTVTVRCNQDAFLIWFARLEGATEQYARQKPGFREIDTTLMGLLPAETASLNSINKRMDQIERRISYAFGIMTLAGGVAVAAVAGVIASMAFKALGGP</sequence>
<accession>E8TEH7</accession>
<dbReference type="PANTHER" id="PTHR42680">
    <property type="entry name" value="DCTP DEAMINASE"/>
    <property type="match status" value="1"/>
</dbReference>
<dbReference type="STRING" id="765698.Mesci_5495"/>
<organism evidence="4 5">
    <name type="scientific">Mesorhizobium ciceri biovar biserrulae (strain HAMBI 2942 / LMG 23838 / WSM1271)</name>
    <dbReference type="NCBI Taxonomy" id="765698"/>
    <lineage>
        <taxon>Bacteria</taxon>
        <taxon>Pseudomonadati</taxon>
        <taxon>Pseudomonadota</taxon>
        <taxon>Alphaproteobacteria</taxon>
        <taxon>Hyphomicrobiales</taxon>
        <taxon>Phyllobacteriaceae</taxon>
        <taxon>Mesorhizobium</taxon>
    </lineage>
</organism>
<dbReference type="RefSeq" id="WP_013533243.1">
    <property type="nucleotide sequence ID" value="NC_014923.1"/>
</dbReference>
<dbReference type="Pfam" id="PF22769">
    <property type="entry name" value="DCD"/>
    <property type="match status" value="1"/>
</dbReference>
<evidence type="ECO:0000256" key="2">
    <source>
        <dbReference type="ARBA" id="ARBA00023080"/>
    </source>
</evidence>
<proteinExistence type="predicted"/>